<evidence type="ECO:0000313" key="1">
    <source>
        <dbReference type="CGD" id="CAL0000185572"/>
    </source>
</evidence>
<dbReference type="FunCoup" id="A0A1D8PJS8">
    <property type="interactions" value="30"/>
</dbReference>
<evidence type="ECO:0000313" key="2">
    <source>
        <dbReference type="EMBL" id="AOW28409.1"/>
    </source>
</evidence>
<dbReference type="GO" id="GO:0005739">
    <property type="term" value="C:mitochondrion"/>
    <property type="evidence" value="ECO:0000318"/>
    <property type="project" value="GO_Central"/>
</dbReference>
<dbReference type="VEuPathDB" id="FungiDB:C3_03820C_A"/>
<dbReference type="EMBL" id="CP017625">
    <property type="protein sequence ID" value="AOW28409.1"/>
    <property type="molecule type" value="Genomic_DNA"/>
</dbReference>
<reference evidence="2 3" key="1">
    <citation type="journal article" date="2004" name="Proc. Natl. Acad. Sci. U.S.A.">
        <title>The diploid genome sequence of Candida albicans.</title>
        <authorList>
            <person name="Jones T."/>
            <person name="Federspiel N.A."/>
            <person name="Chibana H."/>
            <person name="Dungan J."/>
            <person name="Kalman S."/>
            <person name="Magee B.B."/>
            <person name="Newport G."/>
            <person name="Thorstenson Y.R."/>
            <person name="Agabian N."/>
            <person name="Magee P.T."/>
            <person name="Davis R.W."/>
            <person name="Scherer S."/>
        </authorList>
    </citation>
    <scope>NUCLEOTIDE SEQUENCE [LARGE SCALE GENOMIC DNA]</scope>
    <source>
        <strain evidence="3">SC5314 / ATCC MYA-2876</strain>
    </source>
</reference>
<keyword evidence="3" id="KW-1185">Reference proteome</keyword>
<dbReference type="eggNOG" id="ENOG502S645">
    <property type="taxonomic scope" value="Eukaryota"/>
</dbReference>
<reference evidence="2 3" key="3">
    <citation type="journal article" date="2013" name="Genome Biol.">
        <title>Assembly of a phased diploid Candida albicans genome facilitates allele-specific measurements and provides a simple model for repeat and indel structure.</title>
        <authorList>
            <person name="Muzzey D."/>
            <person name="Schwartz K."/>
            <person name="Weissman J.S."/>
            <person name="Sherlock G."/>
        </authorList>
    </citation>
    <scope>NUCLEOTIDE SEQUENCE [LARGE SCALE GENOMIC DNA]</scope>
    <source>
        <strain evidence="3">SC5314 / ATCC MYA-2876</strain>
    </source>
</reference>
<dbReference type="RefSeq" id="XP_712735.2">
    <property type="nucleotide sequence ID" value="XM_707642.2"/>
</dbReference>
<evidence type="ECO:0000313" key="3">
    <source>
        <dbReference type="Proteomes" id="UP000000559"/>
    </source>
</evidence>
<reference evidence="2 3" key="2">
    <citation type="journal article" date="2007" name="Genome Biol.">
        <title>Assembly of the Candida albicans genome into sixteen supercontigs aligned on the eight chromosomes.</title>
        <authorList>
            <person name="van het Hoog M."/>
            <person name="Rast T.J."/>
            <person name="Martchenko M."/>
            <person name="Grindle S."/>
            <person name="Dignard D."/>
            <person name="Hogues H."/>
            <person name="Cuomo C."/>
            <person name="Berriman M."/>
            <person name="Scherer S."/>
            <person name="Magee B.B."/>
            <person name="Whiteway M."/>
            <person name="Chibana H."/>
            <person name="Nantel A."/>
            <person name="Magee P.T."/>
        </authorList>
    </citation>
    <scope>GENOME REANNOTATION</scope>
    <source>
        <strain evidence="3">SC5314 / ATCC MYA-2876</strain>
    </source>
</reference>
<dbReference type="AlphaFoldDB" id="A0A1D8PJS8"/>
<dbReference type="CGD" id="CAL0000185572">
    <property type="gene designation" value="orf19.14196"/>
</dbReference>
<dbReference type="InParanoid" id="A0A1D8PJS8"/>
<dbReference type="KEGG" id="cal:CAALFM_C303820CA"/>
<gene>
    <name evidence="2" type="ordered locus">CAALFM_C303820CA</name>
    <name evidence="1" type="ordered locus">orf19.14196</name>
</gene>
<name>A0A1D8PJS8_CANAL</name>
<accession>A0A1D8PJS8</accession>
<dbReference type="Proteomes" id="UP000000559">
    <property type="component" value="Chromosome 3"/>
</dbReference>
<sequence>MNKSPRFYRLPSKKSVFLNELSKSPRLSLIWQSVDSRCMNATKTLPIVIQTKQEIFNQVVQSNPEKQGVSLKFKQFIAYGKAIINFYKSGIKNVWQNQSILKKLKQDFYLTHVAPSGQEIKIRIPSFKKLTEEMSQRIYMNKVESETLEKMTKGDIKRSNDMKTHSIFNLTREQFQLYKRTPNDYYKIPLFALVCLIFEELTPVLCYMIPEITPSTCILPNILPRVWNPNAIGKMKSLNQNLDENSMIDLSLKTSYNLDIEHVRLLSQSLRLVSRYIPPQFYPDGYLRDKLQDYYNYIVIDNFYLSGLNGDGNMWNLNDQELVLACLERNLIQNIVYDTKLFNQISDPIQKQMFQDKYMGKLRVKLFQYLVDFDSFNIGYLAVNHAIPREEEVNVIAWR</sequence>
<organism evidence="2 3">
    <name type="scientific">Candida albicans (strain SC5314 / ATCC MYA-2876)</name>
    <name type="common">Yeast</name>
    <dbReference type="NCBI Taxonomy" id="237561"/>
    <lineage>
        <taxon>Eukaryota</taxon>
        <taxon>Fungi</taxon>
        <taxon>Dikarya</taxon>
        <taxon>Ascomycota</taxon>
        <taxon>Saccharomycotina</taxon>
        <taxon>Pichiomycetes</taxon>
        <taxon>Debaryomycetaceae</taxon>
        <taxon>Candida/Lodderomyces clade</taxon>
        <taxon>Candida</taxon>
    </lineage>
</organism>
<proteinExistence type="predicted"/>
<dbReference type="GeneID" id="3645631"/>
<protein>
    <submittedName>
        <fullName evidence="2">Uncharacterized protein</fullName>
    </submittedName>
</protein>
<dbReference type="OrthoDB" id="73691at2759"/>
<dbReference type="OMA" id="LLCYAFP"/>